<feature type="compositionally biased region" description="Gly residues" evidence="1">
    <location>
        <begin position="182"/>
        <end position="195"/>
    </location>
</feature>
<reference evidence="2 3" key="1">
    <citation type="submission" date="2024-09" db="EMBL/GenBank/DDBJ databases">
        <title>A chromosome-level genome assembly of Gray's grenadier anchovy, Coilia grayii.</title>
        <authorList>
            <person name="Fu Z."/>
        </authorList>
    </citation>
    <scope>NUCLEOTIDE SEQUENCE [LARGE SCALE GENOMIC DNA]</scope>
    <source>
        <strain evidence="2">G4</strain>
        <tissue evidence="2">Muscle</tissue>
    </source>
</reference>
<evidence type="ECO:0000256" key="1">
    <source>
        <dbReference type="SAM" id="MobiDB-lite"/>
    </source>
</evidence>
<dbReference type="EMBL" id="JBHFQA010000477">
    <property type="protein sequence ID" value="KAL2076372.1"/>
    <property type="molecule type" value="Genomic_DNA"/>
</dbReference>
<evidence type="ECO:0000313" key="2">
    <source>
        <dbReference type="EMBL" id="KAL2076372.1"/>
    </source>
</evidence>
<evidence type="ECO:0000313" key="3">
    <source>
        <dbReference type="Proteomes" id="UP001591681"/>
    </source>
</evidence>
<protein>
    <submittedName>
        <fullName evidence="2">Uncharacterized protein</fullName>
    </submittedName>
</protein>
<dbReference type="Proteomes" id="UP001591681">
    <property type="component" value="Unassembled WGS sequence"/>
</dbReference>
<feature type="region of interest" description="Disordered" evidence="1">
    <location>
        <begin position="180"/>
        <end position="258"/>
    </location>
</feature>
<feature type="compositionally biased region" description="Polar residues" evidence="1">
    <location>
        <begin position="21"/>
        <end position="32"/>
    </location>
</feature>
<feature type="compositionally biased region" description="Low complexity" evidence="1">
    <location>
        <begin position="360"/>
        <end position="370"/>
    </location>
</feature>
<accession>A0ABD1IMY9</accession>
<proteinExistence type="predicted"/>
<organism evidence="2 3">
    <name type="scientific">Coilia grayii</name>
    <name type="common">Gray's grenadier anchovy</name>
    <dbReference type="NCBI Taxonomy" id="363190"/>
    <lineage>
        <taxon>Eukaryota</taxon>
        <taxon>Metazoa</taxon>
        <taxon>Chordata</taxon>
        <taxon>Craniata</taxon>
        <taxon>Vertebrata</taxon>
        <taxon>Euteleostomi</taxon>
        <taxon>Actinopterygii</taxon>
        <taxon>Neopterygii</taxon>
        <taxon>Teleostei</taxon>
        <taxon>Clupei</taxon>
        <taxon>Clupeiformes</taxon>
        <taxon>Clupeoidei</taxon>
        <taxon>Engraulidae</taxon>
        <taxon>Coilinae</taxon>
        <taxon>Coilia</taxon>
    </lineage>
</organism>
<name>A0ABD1IMY9_9TELE</name>
<feature type="compositionally biased region" description="Low complexity" evidence="1">
    <location>
        <begin position="219"/>
        <end position="239"/>
    </location>
</feature>
<feature type="region of interest" description="Disordered" evidence="1">
    <location>
        <begin position="346"/>
        <end position="419"/>
    </location>
</feature>
<gene>
    <name evidence="2" type="ORF">ACEWY4_028031</name>
</gene>
<dbReference type="PANTHER" id="PTHR15275">
    <property type="entry name" value="CG1 PROTEIN/F18"/>
    <property type="match status" value="1"/>
</dbReference>
<sequence>MVVLLDVVVDPGSGMVPRLQDPSSVPRPSQSSYNNMLLKTQLMRKQLEKQRQMEQMNGGPMTDCQQVATFQGGGRPLPAECGYPMGGPQSSPSMLTHGALPSSRMGLPPAHLTQVGPYGGGVMGPAGPKQQALYQQAQEFGMPMRPAQGMMGMGVPPRPVGSAGVAVSSHLGHATVRMSGPGMAGGGGGGGGGGMPTQHLRQALSHGGALPPRMLLTPQQQQQQAQSQAQAQSQLWQQQHGPLAHMDPSSHQHGFPGMPGCSGPSQFPPQQQALRTGMPANFGPHQSGLGPRPPPPNQMAPGLVSRHMQKLAPGGAGVVAGQPLPSRVQQSLRLRGPLSAMAVMKPGGPSMMHHPAHGLAPPSYASSAHAAGKHPGPAQGYGPGHNPGHKLPPYDLTPQHQSNGAMSGPPRVGGGPASEVDFIDTLVGPNDDWLNNLTMIDEYLEQNS</sequence>
<feature type="region of interest" description="Disordered" evidence="1">
    <location>
        <begin position="13"/>
        <end position="32"/>
    </location>
</feature>
<dbReference type="PANTHER" id="PTHR15275:SF0">
    <property type="entry name" value="MASTERMIND-LIKE DOMAIN-CONTAINING PROTEIN 1"/>
    <property type="match status" value="1"/>
</dbReference>
<dbReference type="AlphaFoldDB" id="A0ABD1IMY9"/>
<comment type="caution">
    <text evidence="2">The sequence shown here is derived from an EMBL/GenBank/DDBJ whole genome shotgun (WGS) entry which is preliminary data.</text>
</comment>
<dbReference type="InterPro" id="IPR026131">
    <property type="entry name" value="MAMLD1"/>
</dbReference>
<keyword evidence="3" id="KW-1185">Reference proteome</keyword>
<feature type="region of interest" description="Disordered" evidence="1">
    <location>
        <begin position="273"/>
        <end position="297"/>
    </location>
</feature>